<feature type="domain" description="DUF8021" evidence="1">
    <location>
        <begin position="10"/>
        <end position="112"/>
    </location>
</feature>
<evidence type="ECO:0000313" key="3">
    <source>
        <dbReference type="Proteomes" id="UP001432128"/>
    </source>
</evidence>
<evidence type="ECO:0000313" key="2">
    <source>
        <dbReference type="EMBL" id="WUM21951.1"/>
    </source>
</evidence>
<name>A0AAU4K7B9_9NOCA</name>
<protein>
    <recommendedName>
        <fullName evidence="1">DUF8021 domain-containing protein</fullName>
    </recommendedName>
</protein>
<accession>A0AAU4K7B9</accession>
<dbReference type="AlphaFoldDB" id="A0AAU4K7B9"/>
<keyword evidence="3" id="KW-1185">Reference proteome</keyword>
<dbReference type="Proteomes" id="UP001432128">
    <property type="component" value="Chromosome"/>
</dbReference>
<dbReference type="InterPro" id="IPR058334">
    <property type="entry name" value="DUF8021"/>
</dbReference>
<organism evidence="2 3">
    <name type="scientific">Williamsia herbipolensis</name>
    <dbReference type="NCBI Taxonomy" id="1603258"/>
    <lineage>
        <taxon>Bacteria</taxon>
        <taxon>Bacillati</taxon>
        <taxon>Actinomycetota</taxon>
        <taxon>Actinomycetes</taxon>
        <taxon>Mycobacteriales</taxon>
        <taxon>Nocardiaceae</taxon>
        <taxon>Williamsia</taxon>
    </lineage>
</organism>
<dbReference type="RefSeq" id="WP_328858905.1">
    <property type="nucleotide sequence ID" value="NZ_CP108021.1"/>
</dbReference>
<reference evidence="2 3" key="1">
    <citation type="submission" date="2022-10" db="EMBL/GenBank/DDBJ databases">
        <title>The complete genomes of actinobacterial strains from the NBC collection.</title>
        <authorList>
            <person name="Joergensen T.S."/>
            <person name="Alvarez Arevalo M."/>
            <person name="Sterndorff E.B."/>
            <person name="Faurdal D."/>
            <person name="Vuksanovic O."/>
            <person name="Mourched A.-S."/>
            <person name="Charusanti P."/>
            <person name="Shaw S."/>
            <person name="Blin K."/>
            <person name="Weber T."/>
        </authorList>
    </citation>
    <scope>NUCLEOTIDE SEQUENCE [LARGE SCALE GENOMIC DNA]</scope>
    <source>
        <strain evidence="2 3">NBC_00319</strain>
    </source>
</reference>
<evidence type="ECO:0000259" key="1">
    <source>
        <dbReference type="Pfam" id="PF26061"/>
    </source>
</evidence>
<dbReference type="KEGG" id="whr:OG579_09360"/>
<gene>
    <name evidence="2" type="ORF">OG579_09360</name>
</gene>
<sequence>MTPPSTTPAVDAARAYIEALASHDVSAVRLADGCRRVENGLPTGSSGPAIIRDLDRSRKYRVIKRVEIAEIVERDRAVHADFRVVVALGLAARVRERFDLDADGAITRITARISMPRRR</sequence>
<dbReference type="EMBL" id="CP108021">
    <property type="protein sequence ID" value="WUM21951.1"/>
    <property type="molecule type" value="Genomic_DNA"/>
</dbReference>
<dbReference type="Pfam" id="PF26061">
    <property type="entry name" value="DUF8021"/>
    <property type="match status" value="1"/>
</dbReference>
<proteinExistence type="predicted"/>